<feature type="transmembrane region" description="Helical" evidence="8">
    <location>
        <begin position="134"/>
        <end position="154"/>
    </location>
</feature>
<dbReference type="AlphaFoldDB" id="A0A0F9J7W8"/>
<gene>
    <name evidence="9" type="ORF">LCGC14_1789380</name>
</gene>
<evidence type="ECO:0000256" key="8">
    <source>
        <dbReference type="SAM" id="Phobius"/>
    </source>
</evidence>
<organism evidence="9">
    <name type="scientific">marine sediment metagenome</name>
    <dbReference type="NCBI Taxonomy" id="412755"/>
    <lineage>
        <taxon>unclassified sequences</taxon>
        <taxon>metagenomes</taxon>
        <taxon>ecological metagenomes</taxon>
    </lineage>
</organism>
<reference evidence="9" key="1">
    <citation type="journal article" date="2015" name="Nature">
        <title>Complex archaea that bridge the gap between prokaryotes and eukaryotes.</title>
        <authorList>
            <person name="Spang A."/>
            <person name="Saw J.H."/>
            <person name="Jorgensen S.L."/>
            <person name="Zaremba-Niedzwiedzka K."/>
            <person name="Martijn J."/>
            <person name="Lind A.E."/>
            <person name="van Eijk R."/>
            <person name="Schleper C."/>
            <person name="Guy L."/>
            <person name="Ettema T.J."/>
        </authorList>
    </citation>
    <scope>NUCLEOTIDE SEQUENCE</scope>
</reference>
<feature type="non-terminal residue" evidence="9">
    <location>
        <position position="185"/>
    </location>
</feature>
<evidence type="ECO:0000256" key="1">
    <source>
        <dbReference type="ARBA" id="ARBA00004127"/>
    </source>
</evidence>
<dbReference type="InterPro" id="IPR050133">
    <property type="entry name" value="NqrDE/RnfAE_oxidrdctase"/>
</dbReference>
<dbReference type="PIRSF" id="PIRSF006102">
    <property type="entry name" value="NQR_DE"/>
    <property type="match status" value="1"/>
</dbReference>
<dbReference type="HAMAP" id="MF_00459">
    <property type="entry name" value="RsxA_RnfA"/>
    <property type="match status" value="1"/>
</dbReference>
<dbReference type="InterPro" id="IPR011293">
    <property type="entry name" value="Ion_transpt_RnfA/RsxA"/>
</dbReference>
<protein>
    <recommendedName>
        <fullName evidence="10">Electron transport complex subunit RsxA</fullName>
    </recommendedName>
</protein>
<dbReference type="NCBIfam" id="TIGR01943">
    <property type="entry name" value="rnfA"/>
    <property type="match status" value="1"/>
</dbReference>
<dbReference type="PANTHER" id="PTHR30335:SF0">
    <property type="entry name" value="ION-TRANSLOCATING OXIDOREDUCTASE COMPLEX SUBUNIT A"/>
    <property type="match status" value="1"/>
</dbReference>
<dbReference type="GO" id="GO:0012505">
    <property type="term" value="C:endomembrane system"/>
    <property type="evidence" value="ECO:0007669"/>
    <property type="project" value="UniProtKB-SubCell"/>
</dbReference>
<feature type="transmembrane region" description="Helical" evidence="8">
    <location>
        <begin position="166"/>
        <end position="184"/>
    </location>
</feature>
<keyword evidence="7 8" id="KW-0472">Membrane</keyword>
<keyword evidence="6 8" id="KW-1133">Transmembrane helix</keyword>
<name>A0A0F9J7W8_9ZZZZ</name>
<keyword evidence="4" id="KW-1278">Translocase</keyword>
<keyword evidence="2" id="KW-0813">Transport</keyword>
<evidence type="ECO:0000313" key="9">
    <source>
        <dbReference type="EMBL" id="KKM01946.1"/>
    </source>
</evidence>
<feature type="transmembrane region" description="Helical" evidence="8">
    <location>
        <begin position="104"/>
        <end position="128"/>
    </location>
</feature>
<dbReference type="Pfam" id="PF02508">
    <property type="entry name" value="Rnf-Nqr"/>
    <property type="match status" value="1"/>
</dbReference>
<keyword evidence="5" id="KW-0249">Electron transport</keyword>
<dbReference type="GO" id="GO:0005886">
    <property type="term" value="C:plasma membrane"/>
    <property type="evidence" value="ECO:0007669"/>
    <property type="project" value="TreeGrafter"/>
</dbReference>
<comment type="caution">
    <text evidence="9">The sequence shown here is derived from an EMBL/GenBank/DDBJ whole genome shotgun (WGS) entry which is preliminary data.</text>
</comment>
<comment type="subcellular location">
    <subcellularLocation>
        <location evidence="1">Endomembrane system</location>
        <topology evidence="1">Multi-pass membrane protein</topology>
    </subcellularLocation>
</comment>
<evidence type="ECO:0000256" key="4">
    <source>
        <dbReference type="ARBA" id="ARBA00022967"/>
    </source>
</evidence>
<feature type="transmembrane region" description="Helical" evidence="8">
    <location>
        <begin position="6"/>
        <end position="31"/>
    </location>
</feature>
<dbReference type="InterPro" id="IPR003667">
    <property type="entry name" value="NqrDE/RnfAE"/>
</dbReference>
<proteinExistence type="inferred from homology"/>
<keyword evidence="3 8" id="KW-0812">Transmembrane</keyword>
<evidence type="ECO:0008006" key="10">
    <source>
        <dbReference type="Google" id="ProtNLM"/>
    </source>
</evidence>
<sequence>MSEIFLIFFAAAIVNNFVLTYFLGICPFIGVSKKTEAAFSMGMATTFVMTLTAVISWLVNNLVLIKFNLPFLQYVAFILTIASLVQFVEMYVKKASPTLYRSLGIYLPLITTNCAVLGLALFASLRGYSFIETLFFGVGTGVGFTLALVMMAGIREELQLGNVPKAMEGPAITLLVAGMMALAFM</sequence>
<evidence type="ECO:0000256" key="3">
    <source>
        <dbReference type="ARBA" id="ARBA00022692"/>
    </source>
</evidence>
<accession>A0A0F9J7W8</accession>
<feature type="transmembrane region" description="Helical" evidence="8">
    <location>
        <begin position="71"/>
        <end position="92"/>
    </location>
</feature>
<evidence type="ECO:0000256" key="2">
    <source>
        <dbReference type="ARBA" id="ARBA00022448"/>
    </source>
</evidence>
<evidence type="ECO:0000256" key="6">
    <source>
        <dbReference type="ARBA" id="ARBA00022989"/>
    </source>
</evidence>
<dbReference type="EMBL" id="LAZR01017060">
    <property type="protein sequence ID" value="KKM01946.1"/>
    <property type="molecule type" value="Genomic_DNA"/>
</dbReference>
<feature type="transmembrane region" description="Helical" evidence="8">
    <location>
        <begin position="38"/>
        <end position="59"/>
    </location>
</feature>
<evidence type="ECO:0000256" key="5">
    <source>
        <dbReference type="ARBA" id="ARBA00022982"/>
    </source>
</evidence>
<dbReference type="PANTHER" id="PTHR30335">
    <property type="entry name" value="INTEGRAL MEMBRANE PROTEIN OF SOXR-REDUCING COMPLEX"/>
    <property type="match status" value="1"/>
</dbReference>
<evidence type="ECO:0000256" key="7">
    <source>
        <dbReference type="ARBA" id="ARBA00023136"/>
    </source>
</evidence>
<dbReference type="GO" id="GO:0022900">
    <property type="term" value="P:electron transport chain"/>
    <property type="evidence" value="ECO:0007669"/>
    <property type="project" value="InterPro"/>
</dbReference>